<dbReference type="Proteomes" id="UP000296049">
    <property type="component" value="Unassembled WGS sequence"/>
</dbReference>
<evidence type="ECO:0000256" key="1">
    <source>
        <dbReference type="SAM" id="Phobius"/>
    </source>
</evidence>
<sequence>VGSRCPQCLSGWLRDLTGDFTASFLAAGAFLLAGSLLILTLPGFCTSQGDG</sequence>
<keyword evidence="1" id="KW-1133">Transmembrane helix</keyword>
<name>R0J7F1_ANAPL</name>
<feature type="non-terminal residue" evidence="2">
    <location>
        <position position="1"/>
    </location>
</feature>
<feature type="transmembrane region" description="Helical" evidence="1">
    <location>
        <begin position="20"/>
        <end position="45"/>
    </location>
</feature>
<evidence type="ECO:0000313" key="3">
    <source>
        <dbReference type="Proteomes" id="UP000296049"/>
    </source>
</evidence>
<proteinExistence type="predicted"/>
<dbReference type="EMBL" id="KB791347">
    <property type="protein sequence ID" value="EOA92856.1"/>
    <property type="molecule type" value="Genomic_DNA"/>
</dbReference>
<protein>
    <submittedName>
        <fullName evidence="2">Uncharacterized protein</fullName>
    </submittedName>
</protein>
<feature type="non-terminal residue" evidence="2">
    <location>
        <position position="51"/>
    </location>
</feature>
<keyword evidence="1" id="KW-0472">Membrane</keyword>
<evidence type="ECO:0000313" key="2">
    <source>
        <dbReference type="EMBL" id="EOA92856.1"/>
    </source>
</evidence>
<gene>
    <name evidence="2" type="ORF">Anapl_18493</name>
</gene>
<keyword evidence="3" id="KW-1185">Reference proteome</keyword>
<reference evidence="3" key="1">
    <citation type="journal article" date="2013" name="Nat. Genet.">
        <title>The duck genome and transcriptome provide insight into an avian influenza virus reservoir species.</title>
        <authorList>
            <person name="Huang Y."/>
            <person name="Li Y."/>
            <person name="Burt D.W."/>
            <person name="Chen H."/>
            <person name="Zhang Y."/>
            <person name="Qian W."/>
            <person name="Kim H."/>
            <person name="Gan S."/>
            <person name="Zhao Y."/>
            <person name="Li J."/>
            <person name="Yi K."/>
            <person name="Feng H."/>
            <person name="Zhu P."/>
            <person name="Li B."/>
            <person name="Liu Q."/>
            <person name="Fairley S."/>
            <person name="Magor K.E."/>
            <person name="Du Z."/>
            <person name="Hu X."/>
            <person name="Goodman L."/>
            <person name="Tafer H."/>
            <person name="Vignal A."/>
            <person name="Lee T."/>
            <person name="Kim K.W."/>
            <person name="Sheng Z."/>
            <person name="An Y."/>
            <person name="Searle S."/>
            <person name="Herrero J."/>
            <person name="Groenen M.A."/>
            <person name="Crooijmans R.P."/>
            <person name="Faraut T."/>
            <person name="Cai Q."/>
            <person name="Webster R.G."/>
            <person name="Aldridge J.R."/>
            <person name="Warren W.C."/>
            <person name="Bartschat S."/>
            <person name="Kehr S."/>
            <person name="Marz M."/>
            <person name="Stadler P.F."/>
            <person name="Smith J."/>
            <person name="Kraus R.H."/>
            <person name="Zhao Y."/>
            <person name="Ren L."/>
            <person name="Fei J."/>
            <person name="Morisson M."/>
            <person name="Kaiser P."/>
            <person name="Griffin D.K."/>
            <person name="Rao M."/>
            <person name="Pitel F."/>
            <person name="Wang J."/>
            <person name="Li N."/>
        </authorList>
    </citation>
    <scope>NUCLEOTIDE SEQUENCE [LARGE SCALE GENOMIC DNA]</scope>
</reference>
<organism evidence="2 3">
    <name type="scientific">Anas platyrhynchos</name>
    <name type="common">Mallard</name>
    <name type="synonym">Anas boschas</name>
    <dbReference type="NCBI Taxonomy" id="8839"/>
    <lineage>
        <taxon>Eukaryota</taxon>
        <taxon>Metazoa</taxon>
        <taxon>Chordata</taxon>
        <taxon>Craniata</taxon>
        <taxon>Vertebrata</taxon>
        <taxon>Euteleostomi</taxon>
        <taxon>Archelosauria</taxon>
        <taxon>Archosauria</taxon>
        <taxon>Dinosauria</taxon>
        <taxon>Saurischia</taxon>
        <taxon>Theropoda</taxon>
        <taxon>Coelurosauria</taxon>
        <taxon>Aves</taxon>
        <taxon>Neognathae</taxon>
        <taxon>Galloanserae</taxon>
        <taxon>Anseriformes</taxon>
        <taxon>Anatidae</taxon>
        <taxon>Anatinae</taxon>
        <taxon>Anas</taxon>
    </lineage>
</organism>
<keyword evidence="1" id="KW-0812">Transmembrane</keyword>
<accession>R0J7F1</accession>
<dbReference type="AlphaFoldDB" id="R0J7F1"/>